<reference evidence="1" key="1">
    <citation type="submission" date="2014-11" db="EMBL/GenBank/DDBJ databases">
        <authorList>
            <person name="Amaro Gonzalez C."/>
        </authorList>
    </citation>
    <scope>NUCLEOTIDE SEQUENCE</scope>
</reference>
<protein>
    <submittedName>
        <fullName evidence="1">Uncharacterized protein</fullName>
    </submittedName>
</protein>
<proteinExistence type="predicted"/>
<organism evidence="1">
    <name type="scientific">Anguilla anguilla</name>
    <name type="common">European freshwater eel</name>
    <name type="synonym">Muraena anguilla</name>
    <dbReference type="NCBI Taxonomy" id="7936"/>
    <lineage>
        <taxon>Eukaryota</taxon>
        <taxon>Metazoa</taxon>
        <taxon>Chordata</taxon>
        <taxon>Craniata</taxon>
        <taxon>Vertebrata</taxon>
        <taxon>Euteleostomi</taxon>
        <taxon>Actinopterygii</taxon>
        <taxon>Neopterygii</taxon>
        <taxon>Teleostei</taxon>
        <taxon>Anguilliformes</taxon>
        <taxon>Anguillidae</taxon>
        <taxon>Anguilla</taxon>
    </lineage>
</organism>
<dbReference type="AlphaFoldDB" id="A0A0E9V268"/>
<dbReference type="EMBL" id="GBXM01036491">
    <property type="protein sequence ID" value="JAH72086.1"/>
    <property type="molecule type" value="Transcribed_RNA"/>
</dbReference>
<sequence length="72" mass="7953">MKSLSWSALLCALEEAGVPGGNLHGHKETVETPQQKGPLIGIRTLYLLAGMQQHYSLHHPAALYDLYIKQNN</sequence>
<name>A0A0E9V268_ANGAN</name>
<reference evidence="1" key="2">
    <citation type="journal article" date="2015" name="Fish Shellfish Immunol.">
        <title>Early steps in the European eel (Anguilla anguilla)-Vibrio vulnificus interaction in the gills: Role of the RtxA13 toxin.</title>
        <authorList>
            <person name="Callol A."/>
            <person name="Pajuelo D."/>
            <person name="Ebbesson L."/>
            <person name="Teles M."/>
            <person name="MacKenzie S."/>
            <person name="Amaro C."/>
        </authorList>
    </citation>
    <scope>NUCLEOTIDE SEQUENCE</scope>
</reference>
<evidence type="ECO:0000313" key="1">
    <source>
        <dbReference type="EMBL" id="JAH72086.1"/>
    </source>
</evidence>
<accession>A0A0E9V268</accession>